<dbReference type="RefSeq" id="XP_070440053.1">
    <property type="nucleotide sequence ID" value="XM_070583952.1"/>
</dbReference>
<evidence type="ECO:0000313" key="12">
    <source>
        <dbReference type="RefSeq" id="XP_070440040.1"/>
    </source>
</evidence>
<evidence type="ECO:0000256" key="6">
    <source>
        <dbReference type="ARBA" id="ARBA00022927"/>
    </source>
</evidence>
<evidence type="ECO:0000256" key="5">
    <source>
        <dbReference type="ARBA" id="ARBA00022483"/>
    </source>
</evidence>
<evidence type="ECO:0000313" key="28">
    <source>
        <dbReference type="RefSeq" id="XP_070440056.1"/>
    </source>
</evidence>
<evidence type="ECO:0000313" key="10">
    <source>
        <dbReference type="Proteomes" id="UP001652662"/>
    </source>
</evidence>
<dbReference type="RefSeq" id="XP_070440042.1">
    <property type="nucleotide sequence ID" value="XM_070583941.1"/>
</dbReference>
<evidence type="ECO:0000256" key="4">
    <source>
        <dbReference type="ARBA" id="ARBA00022448"/>
    </source>
</evidence>
<dbReference type="PANTHER" id="PTHR13043">
    <property type="entry name" value="EXOCYST COMPLEX COMPONENT SEC5"/>
    <property type="match status" value="1"/>
</dbReference>
<reference evidence="11 12" key="1">
    <citation type="submission" date="2025-05" db="UniProtKB">
        <authorList>
            <consortium name="RefSeq"/>
        </authorList>
    </citation>
    <scope>IDENTIFICATION</scope>
    <source>
        <tissue evidence="11 12">Blood</tissue>
    </source>
</reference>
<evidence type="ECO:0000259" key="9">
    <source>
        <dbReference type="Pfam" id="PF15469"/>
    </source>
</evidence>
<keyword evidence="5 7" id="KW-0268">Exocytosis</keyword>
<dbReference type="RefSeq" id="XP_070440045.1">
    <property type="nucleotide sequence ID" value="XM_070583944.1"/>
</dbReference>
<gene>
    <name evidence="11 12 13 14 15 16 17 18 19 20 21 22 23 24 25 26 27 28 29 30 31" type="primary">EXOC2</name>
</gene>
<evidence type="ECO:0000313" key="13">
    <source>
        <dbReference type="RefSeq" id="XP_070440041.1"/>
    </source>
</evidence>
<dbReference type="RefSeq" id="XP_070440056.1">
    <property type="nucleotide sequence ID" value="XM_070583955.1"/>
</dbReference>
<dbReference type="Gene3D" id="2.60.40.10">
    <property type="entry name" value="Immunoglobulins"/>
    <property type="match status" value="1"/>
</dbReference>
<evidence type="ECO:0000313" key="26">
    <source>
        <dbReference type="RefSeq" id="XP_070440054.1"/>
    </source>
</evidence>
<evidence type="ECO:0000313" key="27">
    <source>
        <dbReference type="RefSeq" id="XP_070440055.1"/>
    </source>
</evidence>
<evidence type="ECO:0000313" key="16">
    <source>
        <dbReference type="RefSeq" id="XP_070440044.1"/>
    </source>
</evidence>
<evidence type="ECO:0000313" key="24">
    <source>
        <dbReference type="RefSeq" id="XP_070440052.1"/>
    </source>
</evidence>
<evidence type="ECO:0000313" key="17">
    <source>
        <dbReference type="RefSeq" id="XP_070440045.1"/>
    </source>
</evidence>
<evidence type="ECO:0000256" key="1">
    <source>
        <dbReference type="ARBA" id="ARBA00002660"/>
    </source>
</evidence>
<dbReference type="GeneID" id="103542063"/>
<evidence type="ECO:0000256" key="7">
    <source>
        <dbReference type="RuleBase" id="RU365069"/>
    </source>
</evidence>
<organism evidence="10 18">
    <name type="scientific">Equus przewalskii</name>
    <name type="common">Przewalski's horse</name>
    <name type="synonym">Equus caballus przewalskii</name>
    <dbReference type="NCBI Taxonomy" id="9798"/>
    <lineage>
        <taxon>Eukaryota</taxon>
        <taxon>Metazoa</taxon>
        <taxon>Chordata</taxon>
        <taxon>Craniata</taxon>
        <taxon>Vertebrata</taxon>
        <taxon>Euteleostomi</taxon>
        <taxon>Mammalia</taxon>
        <taxon>Eutheria</taxon>
        <taxon>Laurasiatheria</taxon>
        <taxon>Perissodactyla</taxon>
        <taxon>Equidae</taxon>
        <taxon>Equus</taxon>
    </lineage>
</organism>
<evidence type="ECO:0000313" key="19">
    <source>
        <dbReference type="RefSeq" id="XP_070440047.1"/>
    </source>
</evidence>
<dbReference type="Pfam" id="PF15469">
    <property type="entry name" value="Sec5"/>
    <property type="match status" value="1"/>
</dbReference>
<sequence length="924" mass="103914">MSRSRQPPLVTGISPNEGIPWTKVTIRGENLGTGPTDLIGLTICGHNCLLTAEWMSPSKIVCRVGQAKNDKGDIIVTTKSGGKGTSTVSFKLLKPEKIGILDQSAVWVDEMNYYDMRTDRNKGIPPLSLRPSNPLGIEIEKSKFPQKDLEMLFPGMSADFTSENFSASWYLIENHSTTSFEQLKTAVTNLKRQASKKSEGSLAYVKGGLSTFFEAQDALSAIHQKLEADGTEKVEGSMTQKLENVLNRASNTADTLFQEVLGRKDKADSTRNALNVLQRFKFLFNLPLNIERNIQKGDYDVVINDYEKAKSLFGKTEVQVFKKYYAEVETRIEALRQLLLDKLLETPSTLHDQKRYIRYLSDLHAPGDPAWQCIGAQHRWILQLMHSCREGYVHGLQGTPGLHSPMIDLDNDVRPSVLGHLSQTASLTRGSSFQSSRDDTWRYKTPHRVAFVEKLTKLVLSQLPNFWKLWISYVNGSLFSETAERSGQIERSKNVRHRQNDFKKMIQEVMHCLVKLVRGALLPLSISEGGARQHGGWEGKSELSGQWLAHVIQTMRLTYESLTALEIPNDMLQTIQDLILDLRVRCVMVTLQHTAEEIKRLAEKEDWIVDNEGLTSLPCQFEQCIVRSLQSLKGVLECKPGEASVFQQPKTQEEVCQLSIHIMQIFVHCLEQLSAKPDADVDTAHLSMDVSSPDLFGSIHEDISLTSEQRLLIVLSNCCYLERHTFLNIAEHFEKHNFQGIEKITQVSMASLKELDQRLFENYIELKADPIVGSLEPGIYAGYFDWKDCLPPTGVRNYLKEALVNIIAVHAEVFTISKELVPRVLSKVVEAVSEELSRLMQCVSSFSKNGALQARLEICALRDTVAVHLTSESKSSFKQALEALPQLSSGADKKLLEELLNKFKSSMHLQLTCFQAAAPPMMKT</sequence>
<keyword evidence="6 7" id="KW-0653">Protein transport</keyword>
<dbReference type="RefSeq" id="XP_070440057.1">
    <property type="nucleotide sequence ID" value="XM_070583956.1"/>
</dbReference>
<dbReference type="RefSeq" id="XP_070440046.1">
    <property type="nucleotide sequence ID" value="XM_070583945.1"/>
</dbReference>
<dbReference type="InterPro" id="IPR039481">
    <property type="entry name" value="EXOC2/Sec5_N_dom"/>
</dbReference>
<dbReference type="RefSeq" id="XP_070440059.1">
    <property type="nucleotide sequence ID" value="XM_070583958.1"/>
</dbReference>
<dbReference type="PANTHER" id="PTHR13043:SF1">
    <property type="entry name" value="EXOCYST COMPLEX COMPONENT 2"/>
    <property type="match status" value="1"/>
</dbReference>
<proteinExistence type="inferred from homology"/>
<evidence type="ECO:0000313" key="18">
    <source>
        <dbReference type="RefSeq" id="XP_070440046.1"/>
    </source>
</evidence>
<evidence type="ECO:0000313" key="14">
    <source>
        <dbReference type="RefSeq" id="XP_070440042.1"/>
    </source>
</evidence>
<evidence type="ECO:0000313" key="11">
    <source>
        <dbReference type="RefSeq" id="XP_070440039.1"/>
    </source>
</evidence>
<dbReference type="RefSeq" id="XP_070440054.1">
    <property type="nucleotide sequence ID" value="XM_070583953.1"/>
</dbReference>
<evidence type="ECO:0000313" key="15">
    <source>
        <dbReference type="RefSeq" id="XP_070440043.1"/>
    </source>
</evidence>
<keyword evidence="4 7" id="KW-0813">Transport</keyword>
<dbReference type="RefSeq" id="XP_070440040.1">
    <property type="nucleotide sequence ID" value="XM_070583939.1"/>
</dbReference>
<evidence type="ECO:0000313" key="20">
    <source>
        <dbReference type="RefSeq" id="XP_070440048.1"/>
    </source>
</evidence>
<evidence type="ECO:0000313" key="22">
    <source>
        <dbReference type="RefSeq" id="XP_070440050.1"/>
    </source>
</evidence>
<dbReference type="InterPro" id="IPR029175">
    <property type="entry name" value="EXOC2/Sec5"/>
</dbReference>
<dbReference type="Pfam" id="PF01833">
    <property type="entry name" value="TIG"/>
    <property type="match status" value="1"/>
</dbReference>
<dbReference type="RefSeq" id="XP_070440049.1">
    <property type="nucleotide sequence ID" value="XM_070583948.1"/>
</dbReference>
<evidence type="ECO:0000313" key="29">
    <source>
        <dbReference type="RefSeq" id="XP_070440057.1"/>
    </source>
</evidence>
<evidence type="ECO:0000313" key="25">
    <source>
        <dbReference type="RefSeq" id="XP_070440053.1"/>
    </source>
</evidence>
<dbReference type="RefSeq" id="XP_070440039.1">
    <property type="nucleotide sequence ID" value="XM_070583938.1"/>
</dbReference>
<dbReference type="SUPFAM" id="SSF81296">
    <property type="entry name" value="E set domains"/>
    <property type="match status" value="1"/>
</dbReference>
<dbReference type="InterPro" id="IPR013783">
    <property type="entry name" value="Ig-like_fold"/>
</dbReference>
<comment type="similarity">
    <text evidence="2 7">Belongs to the SEC5 family.</text>
</comment>
<evidence type="ECO:0000313" key="31">
    <source>
        <dbReference type="RefSeq" id="XP_070440059.1"/>
    </source>
</evidence>
<evidence type="ECO:0000256" key="2">
    <source>
        <dbReference type="ARBA" id="ARBA00010578"/>
    </source>
</evidence>
<evidence type="ECO:0000256" key="3">
    <source>
        <dbReference type="ARBA" id="ARBA00017526"/>
    </source>
</evidence>
<evidence type="ECO:0000313" key="21">
    <source>
        <dbReference type="RefSeq" id="XP_070440049.1"/>
    </source>
</evidence>
<dbReference type="InterPro" id="IPR002909">
    <property type="entry name" value="IPT_dom"/>
</dbReference>
<name>A0ABM4LHX8_EQUPR</name>
<dbReference type="RefSeq" id="XP_070440044.1">
    <property type="nucleotide sequence ID" value="XM_070583943.1"/>
</dbReference>
<comment type="function">
    <text evidence="1 7">Component of the exocyst complex involved in the docking of exocytic vesicles with fusion sites on the plasma membrane.</text>
</comment>
<dbReference type="RefSeq" id="XP_070440043.1">
    <property type="nucleotide sequence ID" value="XM_070583942.1"/>
</dbReference>
<evidence type="ECO:0000313" key="23">
    <source>
        <dbReference type="RefSeq" id="XP_070440051.1"/>
    </source>
</evidence>
<dbReference type="RefSeq" id="XP_070440055.1">
    <property type="nucleotide sequence ID" value="XM_070583954.1"/>
</dbReference>
<comment type="subunit">
    <text evidence="7">Component of the exocyst complex.</text>
</comment>
<dbReference type="RefSeq" id="XP_070440041.1">
    <property type="nucleotide sequence ID" value="XM_070583940.1"/>
</dbReference>
<dbReference type="RefSeq" id="XP_070440048.1">
    <property type="nucleotide sequence ID" value="XM_070583947.1"/>
</dbReference>
<dbReference type="Proteomes" id="UP001652662">
    <property type="component" value="Chromosome 19"/>
</dbReference>
<dbReference type="RefSeq" id="XP_070440050.1">
    <property type="nucleotide sequence ID" value="XM_070583949.1"/>
</dbReference>
<feature type="domain" description="Exocyst complex component EXOC2/Sec5 N-terminal" evidence="9">
    <location>
        <begin position="133"/>
        <end position="914"/>
    </location>
</feature>
<dbReference type="RefSeq" id="XP_070440058.1">
    <property type="nucleotide sequence ID" value="XM_070583957.1"/>
</dbReference>
<dbReference type="InterPro" id="IPR014756">
    <property type="entry name" value="Ig_E-set"/>
</dbReference>
<accession>A0ABM4LHX8</accession>
<evidence type="ECO:0000259" key="8">
    <source>
        <dbReference type="Pfam" id="PF01833"/>
    </source>
</evidence>
<protein>
    <recommendedName>
        <fullName evidence="3 7">Exocyst complex component 2</fullName>
    </recommendedName>
</protein>
<dbReference type="RefSeq" id="XP_070440052.1">
    <property type="nucleotide sequence ID" value="XM_070583951.1"/>
</dbReference>
<evidence type="ECO:0000313" key="30">
    <source>
        <dbReference type="RefSeq" id="XP_070440058.1"/>
    </source>
</evidence>
<dbReference type="RefSeq" id="XP_070440051.1">
    <property type="nucleotide sequence ID" value="XM_070583950.1"/>
</dbReference>
<feature type="domain" description="IPT/TIG" evidence="8">
    <location>
        <begin position="8"/>
        <end position="91"/>
    </location>
</feature>
<dbReference type="CDD" id="cd00603">
    <property type="entry name" value="IPT_PCSR"/>
    <property type="match status" value="1"/>
</dbReference>
<keyword evidence="10" id="KW-1185">Reference proteome</keyword>
<dbReference type="RefSeq" id="XP_070440047.1">
    <property type="nucleotide sequence ID" value="XM_070583946.1"/>
</dbReference>